<dbReference type="Proteomes" id="UP000186104">
    <property type="component" value="Chromosome"/>
</dbReference>
<dbReference type="InterPro" id="IPR029068">
    <property type="entry name" value="Glyas_Bleomycin-R_OHBP_Dase"/>
</dbReference>
<dbReference type="InterPro" id="IPR028973">
    <property type="entry name" value="PhnB-like"/>
</dbReference>
<feature type="domain" description="PhnB-like" evidence="1">
    <location>
        <begin position="157"/>
        <end position="275"/>
    </location>
</feature>
<dbReference type="Pfam" id="PF06983">
    <property type="entry name" value="3-dmu-9_3-mt"/>
    <property type="match status" value="2"/>
</dbReference>
<dbReference type="Gene3D" id="3.30.720.110">
    <property type="match status" value="1"/>
</dbReference>
<reference evidence="2 3" key="1">
    <citation type="submission" date="2016-06" db="EMBL/GenBank/DDBJ databases">
        <title>Complete genome sequence of a saline-alkali tolerant type strain Dietzia timorensis ID05-A0528T.</title>
        <authorList>
            <person name="Wu X."/>
        </authorList>
    </citation>
    <scope>NUCLEOTIDE SEQUENCE [LARGE SCALE GENOMIC DNA]</scope>
    <source>
        <strain evidence="2 3">ID05-A0528</strain>
    </source>
</reference>
<dbReference type="KEGG" id="dtm:BJL86_0503"/>
<dbReference type="SUPFAM" id="SSF54593">
    <property type="entry name" value="Glyoxalase/Bleomycin resistance protein/Dihydroxybiphenyl dioxygenase"/>
    <property type="match status" value="2"/>
</dbReference>
<feature type="domain" description="PhnB-like" evidence="1">
    <location>
        <begin position="9"/>
        <end position="144"/>
    </location>
</feature>
<dbReference type="Gene3D" id="3.30.720.100">
    <property type="match status" value="1"/>
</dbReference>
<dbReference type="EMBL" id="CP015961">
    <property type="protein sequence ID" value="ANI91308.1"/>
    <property type="molecule type" value="Genomic_DNA"/>
</dbReference>
<dbReference type="OrthoDB" id="9806473at2"/>
<dbReference type="RefSeq" id="WP_067475138.1">
    <property type="nucleotide sequence ID" value="NZ_CP015961.1"/>
</dbReference>
<dbReference type="PANTHER" id="PTHR33990">
    <property type="entry name" value="PROTEIN YJDN-RELATED"/>
    <property type="match status" value="1"/>
</dbReference>
<dbReference type="STRING" id="499555.BJL86_0503"/>
<sequence length="303" mass="33826">MSDVSTTSQKIVPNIWSNQRAEEQAEFYADVFRDFSSEVTGRYPTEGLPDFQKDMAGKPVTVDLQLAGTRITIINAGPEFEPNPSVNFMLNFDPVLYPDASEYLDATFEKLADGGFVMMPKDEYPFSKKYAWVMDKFGVSWQLILTDPAGEPRPFVLPSLMFCGAAQNKAREAVSSYIELIPGSSWGNVAEYPEQTGPAEAGTIVFSDFQLAGQWFTAMDSAVEQPFTFNEGMSLMIIAHGQDEIDRYWATLSTVPESEQCGWCKDAFGLSWQVVPDNMDELMSRPGAYEAMMQMGKLEIAKF</sequence>
<name>A0A173LIF8_9ACTN</name>
<evidence type="ECO:0000313" key="2">
    <source>
        <dbReference type="EMBL" id="ANI91308.1"/>
    </source>
</evidence>
<dbReference type="CDD" id="cd06588">
    <property type="entry name" value="PhnB_like"/>
    <property type="match status" value="2"/>
</dbReference>
<gene>
    <name evidence="2" type="ORF">BJL86_0503</name>
</gene>
<evidence type="ECO:0000313" key="3">
    <source>
        <dbReference type="Proteomes" id="UP000186104"/>
    </source>
</evidence>
<evidence type="ECO:0000259" key="1">
    <source>
        <dbReference type="Pfam" id="PF06983"/>
    </source>
</evidence>
<dbReference type="AlphaFoldDB" id="A0A173LIF8"/>
<keyword evidence="3" id="KW-1185">Reference proteome</keyword>
<accession>A0A173LIF8</accession>
<proteinExistence type="predicted"/>
<organism evidence="2 3">
    <name type="scientific">Dietzia timorensis</name>
    <dbReference type="NCBI Taxonomy" id="499555"/>
    <lineage>
        <taxon>Bacteria</taxon>
        <taxon>Bacillati</taxon>
        <taxon>Actinomycetota</taxon>
        <taxon>Actinomycetes</taxon>
        <taxon>Mycobacteriales</taxon>
        <taxon>Dietziaceae</taxon>
        <taxon>Dietzia</taxon>
    </lineage>
</organism>
<dbReference type="Gene3D" id="3.10.180.10">
    <property type="entry name" value="2,3-Dihydroxybiphenyl 1,2-Dioxygenase, domain 1"/>
    <property type="match status" value="1"/>
</dbReference>
<protein>
    <recommendedName>
        <fullName evidence="1">PhnB-like domain-containing protein</fullName>
    </recommendedName>
</protein>